<keyword evidence="2" id="KW-1185">Reference proteome</keyword>
<organism evidence="1 2">
    <name type="scientific">Pleurotus ostreatus</name>
    <name type="common">Oyster mushroom</name>
    <name type="synonym">White-rot fungus</name>
    <dbReference type="NCBI Taxonomy" id="5322"/>
    <lineage>
        <taxon>Eukaryota</taxon>
        <taxon>Fungi</taxon>
        <taxon>Dikarya</taxon>
        <taxon>Basidiomycota</taxon>
        <taxon>Agaricomycotina</taxon>
        <taxon>Agaricomycetes</taxon>
        <taxon>Agaricomycetidae</taxon>
        <taxon>Agaricales</taxon>
        <taxon>Pleurotineae</taxon>
        <taxon>Pleurotaceae</taxon>
        <taxon>Pleurotus</taxon>
    </lineage>
</organism>
<dbReference type="Proteomes" id="UP000623687">
    <property type="component" value="Unassembled WGS sequence"/>
</dbReference>
<comment type="caution">
    <text evidence="1">The sequence shown here is derived from an EMBL/GenBank/DDBJ whole genome shotgun (WGS) entry which is preliminary data.</text>
</comment>
<name>A0A8H7DVP0_PLEOS</name>
<dbReference type="Gene3D" id="1.20.58.80">
    <property type="entry name" value="Phosphotransferase system, lactose/cellobiose-type IIA subunit"/>
    <property type="match status" value="1"/>
</dbReference>
<dbReference type="EMBL" id="JACETU010000002">
    <property type="protein sequence ID" value="KAF7437017.1"/>
    <property type="molecule type" value="Genomic_DNA"/>
</dbReference>
<dbReference type="SUPFAM" id="SSF116846">
    <property type="entry name" value="MIT domain"/>
    <property type="match status" value="1"/>
</dbReference>
<dbReference type="RefSeq" id="XP_036634916.1">
    <property type="nucleotide sequence ID" value="XM_036773443.1"/>
</dbReference>
<dbReference type="InterPro" id="IPR036181">
    <property type="entry name" value="MIT_dom_sf"/>
</dbReference>
<dbReference type="AlphaFoldDB" id="A0A8H7DVP0"/>
<protein>
    <submittedName>
        <fullName evidence="1">Uncharacterized protein</fullName>
    </submittedName>
</protein>
<evidence type="ECO:0000313" key="1">
    <source>
        <dbReference type="EMBL" id="KAF7437017.1"/>
    </source>
</evidence>
<proteinExistence type="predicted"/>
<sequence>MTTPFERRAMLLKALDYAHEAVNLDTTKDGRGAVVAYRKCTALLDEVIVAAAPLDEKSTTKQSLSDVRHWHDRYAKRAERLMQKYKISPLSIEVVSSA</sequence>
<reference evidence="1" key="1">
    <citation type="submission" date="2019-07" db="EMBL/GenBank/DDBJ databases">
        <authorList>
            <person name="Palmer J.M."/>
        </authorList>
    </citation>
    <scope>NUCLEOTIDE SEQUENCE</scope>
    <source>
        <strain evidence="1">PC9</strain>
    </source>
</reference>
<dbReference type="OrthoDB" id="3082918at2759"/>
<dbReference type="GeneID" id="59373669"/>
<dbReference type="VEuPathDB" id="FungiDB:PC9H_003851"/>
<gene>
    <name evidence="1" type="ORF">PC9H_003851</name>
</gene>
<evidence type="ECO:0000313" key="2">
    <source>
        <dbReference type="Proteomes" id="UP000623687"/>
    </source>
</evidence>
<accession>A0A8H7DVP0</accession>